<dbReference type="Pfam" id="PF00583">
    <property type="entry name" value="Acetyltransf_1"/>
    <property type="match status" value="1"/>
</dbReference>
<evidence type="ECO:0000256" key="1">
    <source>
        <dbReference type="ARBA" id="ARBA00004832"/>
    </source>
</evidence>
<feature type="non-terminal residue" evidence="8">
    <location>
        <position position="138"/>
    </location>
</feature>
<dbReference type="InterPro" id="IPR039143">
    <property type="entry name" value="GNPNAT1-like"/>
</dbReference>
<dbReference type="PANTHER" id="PTHR13355">
    <property type="entry name" value="GLUCOSAMINE 6-PHOSPHATE N-ACETYLTRANSFERASE"/>
    <property type="match status" value="1"/>
</dbReference>
<name>C1MWF7_MICPC</name>
<dbReference type="GO" id="GO:0004343">
    <property type="term" value="F:glucosamine 6-phosphate N-acetyltransferase activity"/>
    <property type="evidence" value="ECO:0007669"/>
    <property type="project" value="UniProtKB-UniRule"/>
</dbReference>
<dbReference type="OMA" id="NQRYDWI"/>
<dbReference type="EMBL" id="GG663741">
    <property type="protein sequence ID" value="EEH56160.1"/>
    <property type="molecule type" value="Genomic_DNA"/>
</dbReference>
<evidence type="ECO:0000256" key="4">
    <source>
        <dbReference type="ARBA" id="ARBA00023315"/>
    </source>
</evidence>
<dbReference type="AlphaFoldDB" id="C1MWF7"/>
<organism evidence="9">
    <name type="scientific">Micromonas pusilla (strain CCMP1545)</name>
    <name type="common">Picoplanktonic green alga</name>
    <dbReference type="NCBI Taxonomy" id="564608"/>
    <lineage>
        <taxon>Eukaryota</taxon>
        <taxon>Viridiplantae</taxon>
        <taxon>Chlorophyta</taxon>
        <taxon>Mamiellophyceae</taxon>
        <taxon>Mamiellales</taxon>
        <taxon>Mamiellaceae</taxon>
        <taxon>Micromonas</taxon>
    </lineage>
</organism>
<evidence type="ECO:0000256" key="3">
    <source>
        <dbReference type="ARBA" id="ARBA00022679"/>
    </source>
</evidence>
<evidence type="ECO:0000256" key="5">
    <source>
        <dbReference type="ARBA" id="ARBA00048964"/>
    </source>
</evidence>
<comment type="pathway">
    <text evidence="1 6">Nucleotide-sugar biosynthesis; UDP-N-acetyl-alpha-D-glucosamine biosynthesis; N-acetyl-alpha-D-glucosamine 1-phosphate from alpha-D-glucosamine 6-phosphate (route I): step 1/2.</text>
</comment>
<dbReference type="RefSeq" id="XP_003060208.1">
    <property type="nucleotide sequence ID" value="XM_003060162.1"/>
</dbReference>
<keyword evidence="4 6" id="KW-0012">Acyltransferase</keyword>
<evidence type="ECO:0000313" key="8">
    <source>
        <dbReference type="EMBL" id="EEH56160.1"/>
    </source>
</evidence>
<dbReference type="CDD" id="cd04301">
    <property type="entry name" value="NAT_SF"/>
    <property type="match status" value="1"/>
</dbReference>
<sequence>VRRLERDDEDKGFLSLLSQLTTVGNVTSEQFASRLLDVRNGPEFVYVVEDGGAIVAAGTLVLERKFARGCGLCGHIEDVVVDERARGKGLGLVIVRALTRVAESVGCYKVILDCSEDNQAFYERCGMRRKEVQMALYF</sequence>
<dbReference type="FunFam" id="3.40.630.30:FF:000105">
    <property type="entry name" value="Glucosamine 6-phosphate N-acetyltransferase"/>
    <property type="match status" value="1"/>
</dbReference>
<dbReference type="InterPro" id="IPR016181">
    <property type="entry name" value="Acyl_CoA_acyltransferase"/>
</dbReference>
<evidence type="ECO:0000256" key="6">
    <source>
        <dbReference type="RuleBase" id="RU365086"/>
    </source>
</evidence>
<dbReference type="InterPro" id="IPR000182">
    <property type="entry name" value="GNAT_dom"/>
</dbReference>
<reference evidence="8 9" key="1">
    <citation type="journal article" date="2009" name="Science">
        <title>Green evolution and dynamic adaptations revealed by genomes of the marine picoeukaryotes Micromonas.</title>
        <authorList>
            <person name="Worden A.Z."/>
            <person name="Lee J.H."/>
            <person name="Mock T."/>
            <person name="Rouze P."/>
            <person name="Simmons M.P."/>
            <person name="Aerts A.L."/>
            <person name="Allen A.E."/>
            <person name="Cuvelier M.L."/>
            <person name="Derelle E."/>
            <person name="Everett M.V."/>
            <person name="Foulon E."/>
            <person name="Grimwood J."/>
            <person name="Gundlach H."/>
            <person name="Henrissat B."/>
            <person name="Napoli C."/>
            <person name="McDonald S.M."/>
            <person name="Parker M.S."/>
            <person name="Rombauts S."/>
            <person name="Salamov A."/>
            <person name="Von Dassow P."/>
            <person name="Badger J.H."/>
            <person name="Coutinho P.M."/>
            <person name="Demir E."/>
            <person name="Dubchak I."/>
            <person name="Gentemann C."/>
            <person name="Eikrem W."/>
            <person name="Gready J.E."/>
            <person name="John U."/>
            <person name="Lanier W."/>
            <person name="Lindquist E.A."/>
            <person name="Lucas S."/>
            <person name="Mayer K.F."/>
            <person name="Moreau H."/>
            <person name="Not F."/>
            <person name="Otillar R."/>
            <person name="Panaud O."/>
            <person name="Pangilinan J."/>
            <person name="Paulsen I."/>
            <person name="Piegu B."/>
            <person name="Poliakov A."/>
            <person name="Robbens S."/>
            <person name="Schmutz J."/>
            <person name="Toulza E."/>
            <person name="Wyss T."/>
            <person name="Zelensky A."/>
            <person name="Zhou K."/>
            <person name="Armbrust E.V."/>
            <person name="Bhattacharya D."/>
            <person name="Goodenough U.W."/>
            <person name="Van de Peer Y."/>
            <person name="Grigoriev I.V."/>
        </authorList>
    </citation>
    <scope>NUCLEOTIDE SEQUENCE [LARGE SCALE GENOMIC DNA]</scope>
    <source>
        <strain evidence="8 9">CCMP1545</strain>
    </source>
</reference>
<proteinExistence type="inferred from homology"/>
<dbReference type="SUPFAM" id="SSF55729">
    <property type="entry name" value="Acyl-CoA N-acyltransferases (Nat)"/>
    <property type="match status" value="1"/>
</dbReference>
<accession>C1MWF7</accession>
<feature type="non-terminal residue" evidence="8">
    <location>
        <position position="1"/>
    </location>
</feature>
<comment type="subunit">
    <text evidence="6">Homodimer.</text>
</comment>
<evidence type="ECO:0000256" key="2">
    <source>
        <dbReference type="ARBA" id="ARBA00006048"/>
    </source>
</evidence>
<dbReference type="EC" id="2.3.1.4" evidence="6"/>
<dbReference type="PANTHER" id="PTHR13355:SF11">
    <property type="entry name" value="GLUCOSAMINE 6-PHOSPHATE N-ACETYLTRANSFERASE"/>
    <property type="match status" value="1"/>
</dbReference>
<gene>
    <name evidence="8" type="ORF">MICPUCDRAFT_8680</name>
</gene>
<dbReference type="KEGG" id="mpp:MICPUCDRAFT_8680"/>
<evidence type="ECO:0000313" key="9">
    <source>
        <dbReference type="Proteomes" id="UP000001876"/>
    </source>
</evidence>
<dbReference type="UniPathway" id="UPA00113">
    <property type="reaction ID" value="UER00529"/>
</dbReference>
<evidence type="ECO:0000259" key="7">
    <source>
        <dbReference type="PROSITE" id="PS51186"/>
    </source>
</evidence>
<feature type="domain" description="N-acetyltransferase" evidence="7">
    <location>
        <begin position="1"/>
        <end position="138"/>
    </location>
</feature>
<dbReference type="GeneID" id="9685355"/>
<dbReference type="PROSITE" id="PS51186">
    <property type="entry name" value="GNAT"/>
    <property type="match status" value="1"/>
</dbReference>
<dbReference type="OrthoDB" id="10039976at2759"/>
<dbReference type="Gene3D" id="3.40.630.30">
    <property type="match status" value="1"/>
</dbReference>
<keyword evidence="9" id="KW-1185">Reference proteome</keyword>
<protein>
    <recommendedName>
        <fullName evidence="6">Glucosamine 6-phosphate N-acetyltransferase</fullName>
        <ecNumber evidence="6">2.3.1.4</ecNumber>
    </recommendedName>
</protein>
<comment type="similarity">
    <text evidence="2 6">Belongs to the acetyltransferase family. GNA1 subfamily.</text>
</comment>
<dbReference type="eggNOG" id="KOG3396">
    <property type="taxonomic scope" value="Eukaryota"/>
</dbReference>
<dbReference type="Proteomes" id="UP000001876">
    <property type="component" value="Unassembled WGS sequence"/>
</dbReference>
<dbReference type="STRING" id="564608.C1MWF7"/>
<dbReference type="GO" id="GO:0006048">
    <property type="term" value="P:UDP-N-acetylglucosamine biosynthetic process"/>
    <property type="evidence" value="ECO:0007669"/>
    <property type="project" value="UniProtKB-UniRule"/>
</dbReference>
<keyword evidence="3 6" id="KW-0808">Transferase</keyword>
<comment type="catalytic activity">
    <reaction evidence="5 6">
        <text>D-glucosamine 6-phosphate + acetyl-CoA = N-acetyl-D-glucosamine 6-phosphate + CoA + H(+)</text>
        <dbReference type="Rhea" id="RHEA:10292"/>
        <dbReference type="ChEBI" id="CHEBI:15378"/>
        <dbReference type="ChEBI" id="CHEBI:57287"/>
        <dbReference type="ChEBI" id="CHEBI:57288"/>
        <dbReference type="ChEBI" id="CHEBI:57513"/>
        <dbReference type="ChEBI" id="CHEBI:58725"/>
        <dbReference type="EC" id="2.3.1.4"/>
    </reaction>
</comment>